<dbReference type="Pfam" id="PF01713">
    <property type="entry name" value="Smr"/>
    <property type="match status" value="1"/>
</dbReference>
<evidence type="ECO:0000256" key="1">
    <source>
        <dbReference type="SAM" id="MobiDB-lite"/>
    </source>
</evidence>
<dbReference type="InterPro" id="IPR013899">
    <property type="entry name" value="DUF1771"/>
</dbReference>
<keyword evidence="4" id="KW-1185">Reference proteome</keyword>
<dbReference type="AlphaFoldDB" id="A0A448YID9"/>
<accession>A0A448YID9</accession>
<dbReference type="InterPro" id="IPR002625">
    <property type="entry name" value="Smr_dom"/>
</dbReference>
<dbReference type="SMART" id="SM01162">
    <property type="entry name" value="DUF1771"/>
    <property type="match status" value="1"/>
</dbReference>
<dbReference type="FunCoup" id="A0A448YID9">
    <property type="interactions" value="35"/>
</dbReference>
<protein>
    <submittedName>
        <fullName evidence="3">DEKNAAC101522</fullName>
    </submittedName>
</protein>
<gene>
    <name evidence="3" type="ORF">BRENAR_LOCUS1401</name>
</gene>
<evidence type="ECO:0000259" key="2">
    <source>
        <dbReference type="PROSITE" id="PS50828"/>
    </source>
</evidence>
<dbReference type="SMART" id="SM00463">
    <property type="entry name" value="SMR"/>
    <property type="match status" value="1"/>
</dbReference>
<feature type="region of interest" description="Disordered" evidence="1">
    <location>
        <begin position="1"/>
        <end position="21"/>
    </location>
</feature>
<reference evidence="3 4" key="1">
    <citation type="submission" date="2018-12" db="EMBL/GenBank/DDBJ databases">
        <authorList>
            <person name="Tiukova I."/>
            <person name="Dainat J."/>
        </authorList>
    </citation>
    <scope>NUCLEOTIDE SEQUENCE [LARGE SCALE GENOMIC DNA]</scope>
</reference>
<feature type="region of interest" description="Disordered" evidence="1">
    <location>
        <begin position="196"/>
        <end position="260"/>
    </location>
</feature>
<dbReference type="InParanoid" id="A0A448YID9"/>
<dbReference type="PROSITE" id="PS50828">
    <property type="entry name" value="SMR"/>
    <property type="match status" value="1"/>
</dbReference>
<dbReference type="SUPFAM" id="SSF160443">
    <property type="entry name" value="SMR domain-like"/>
    <property type="match status" value="1"/>
</dbReference>
<organism evidence="3 4">
    <name type="scientific">Brettanomyces naardenensis</name>
    <name type="common">Yeast</name>
    <dbReference type="NCBI Taxonomy" id="13370"/>
    <lineage>
        <taxon>Eukaryota</taxon>
        <taxon>Fungi</taxon>
        <taxon>Dikarya</taxon>
        <taxon>Ascomycota</taxon>
        <taxon>Saccharomycotina</taxon>
        <taxon>Pichiomycetes</taxon>
        <taxon>Pichiales</taxon>
        <taxon>Pichiaceae</taxon>
        <taxon>Brettanomyces</taxon>
    </lineage>
</organism>
<dbReference type="Gene3D" id="3.30.1370.110">
    <property type="match status" value="1"/>
</dbReference>
<dbReference type="Proteomes" id="UP000290900">
    <property type="component" value="Unassembled WGS sequence"/>
</dbReference>
<dbReference type="EMBL" id="CAACVR010000006">
    <property type="protein sequence ID" value="VEU20666.1"/>
    <property type="molecule type" value="Genomic_DNA"/>
</dbReference>
<feature type="domain" description="Smr" evidence="2">
    <location>
        <begin position="101"/>
        <end position="177"/>
    </location>
</feature>
<dbReference type="PANTHER" id="PTHR47417">
    <property type="entry name" value="SMR DOMAIN-CONTAINING PROTEIN YPL199C"/>
    <property type="match status" value="1"/>
</dbReference>
<evidence type="ECO:0000313" key="4">
    <source>
        <dbReference type="Proteomes" id="UP000290900"/>
    </source>
</evidence>
<dbReference type="OrthoDB" id="3231855at2759"/>
<dbReference type="STRING" id="13370.A0A448YID9"/>
<feature type="region of interest" description="Disordered" evidence="1">
    <location>
        <begin position="45"/>
        <end position="70"/>
    </location>
</feature>
<sequence length="284" mass="32355">MSGSTEVISRGAYLSKTDGKDYNHATDSEYAQYRKLADVAYGKRAELSRKSQAAYKSGDGEKAKQYSEQAKQQAAEAEKYNGMAAEYVFVENNRDSDENDIDLHGLYVREAEYILKQRIINGVLRNQASLDCIVGKGLHSKNGIAKLKPAVEDLCKESNLRCQIDPKNTGVLMIFLNGARIPDSWRGINPNGVGAMVENMNVPDRRKPGKQQQPHYQQQPSYQQQPYQQQPYQQQPYQQQNYQQQPYQQQPYQQQPQQQGQQGPGIIKIFTTIIKVISTCYRMF</sequence>
<dbReference type="InterPro" id="IPR036063">
    <property type="entry name" value="Smr_dom_sf"/>
</dbReference>
<dbReference type="PANTHER" id="PTHR47417:SF1">
    <property type="entry name" value="SMR DOMAIN-CONTAINING PROTEIN YPL199C"/>
    <property type="match status" value="1"/>
</dbReference>
<evidence type="ECO:0000313" key="3">
    <source>
        <dbReference type="EMBL" id="VEU20666.1"/>
    </source>
</evidence>
<dbReference type="InterPro" id="IPR053020">
    <property type="entry name" value="Smr_domain_protein"/>
</dbReference>
<dbReference type="Pfam" id="PF08590">
    <property type="entry name" value="DUF1771"/>
    <property type="match status" value="1"/>
</dbReference>
<proteinExistence type="predicted"/>
<feature type="compositionally biased region" description="Low complexity" evidence="1">
    <location>
        <begin position="211"/>
        <end position="260"/>
    </location>
</feature>
<name>A0A448YID9_BRENA</name>